<dbReference type="PANTHER" id="PTHR36223">
    <property type="entry name" value="BETA-LACTAMASE-TYPE TRANSPEPTIDASE FOLD DOMAIN CONTAINING PROTEIN"/>
    <property type="match status" value="1"/>
</dbReference>
<feature type="region of interest" description="Disordered" evidence="1">
    <location>
        <begin position="312"/>
        <end position="335"/>
    </location>
</feature>
<dbReference type="InParanoid" id="D8QI48"/>
<reference evidence="3 4" key="1">
    <citation type="journal article" date="2010" name="Nat. Biotechnol.">
        <title>Genome sequence of the model mushroom Schizophyllum commune.</title>
        <authorList>
            <person name="Ohm R.A."/>
            <person name="de Jong J.F."/>
            <person name="Lugones L.G."/>
            <person name="Aerts A."/>
            <person name="Kothe E."/>
            <person name="Stajich J.E."/>
            <person name="de Vries R.P."/>
            <person name="Record E."/>
            <person name="Levasseur A."/>
            <person name="Baker S.E."/>
            <person name="Bartholomew K.A."/>
            <person name="Coutinho P.M."/>
            <person name="Erdmann S."/>
            <person name="Fowler T.J."/>
            <person name="Gathman A.C."/>
            <person name="Lombard V."/>
            <person name="Henrissat B."/>
            <person name="Knabe N."/>
            <person name="Kuees U."/>
            <person name="Lilly W.W."/>
            <person name="Lindquist E."/>
            <person name="Lucas S."/>
            <person name="Magnuson J.K."/>
            <person name="Piumi F."/>
            <person name="Raudaskoski M."/>
            <person name="Salamov A."/>
            <person name="Schmutz J."/>
            <person name="Schwarze F.W.M.R."/>
            <person name="vanKuyk P.A."/>
            <person name="Horton J.S."/>
            <person name="Grigoriev I.V."/>
            <person name="Woesten H.A.B."/>
        </authorList>
    </citation>
    <scope>NUCLEOTIDE SEQUENCE [LARGE SCALE GENOMIC DNA]</scope>
    <source>
        <strain evidence="4">H4-8 / FGSC 9210</strain>
    </source>
</reference>
<sequence length="335" mass="36931">MKLGQLSCWISVGGIYLSEHGVEIDEDKGESSAWVPSKPGWSFTVHWHDPDRTRATSGRIKLDGKDYGGTILRETRSFDEIKKSSVNFSPTEARPFHFSNLEFAGASSLCSPMISAIYQSARLLDNDTLLKKESDCLGSITLRIWRVSVVGQAEYSGNKVSDSIACQMHERAKNGLEYAIRFGDVRSAPIRGVEVDYLDETPIATFTFRYRSLDTLCSKGLVKAPLAGPRSDTPARASSNTSSGSTTSTTSAPTSRKRRASALDSPEPEEIQDDKADTVTIVHLEKLEDELRQAYANFFSHKGARKYLRKAKRAKLEEGTTASSGEVVDLPEVHE</sequence>
<evidence type="ECO:0000259" key="2">
    <source>
        <dbReference type="Pfam" id="PF25534"/>
    </source>
</evidence>
<feature type="region of interest" description="Disordered" evidence="1">
    <location>
        <begin position="226"/>
        <end position="277"/>
    </location>
</feature>
<keyword evidence="4" id="KW-1185">Reference proteome</keyword>
<feature type="non-terminal residue" evidence="3">
    <location>
        <position position="335"/>
    </location>
</feature>
<feature type="compositionally biased region" description="Low complexity" evidence="1">
    <location>
        <begin position="235"/>
        <end position="254"/>
    </location>
</feature>
<proteinExistence type="predicted"/>
<name>D8QI48_SCHCM</name>
<dbReference type="EMBL" id="GL377313">
    <property type="protein sequence ID" value="EFI92344.1"/>
    <property type="molecule type" value="Genomic_DNA"/>
</dbReference>
<accession>D8QI48</accession>
<evidence type="ECO:0000313" key="3">
    <source>
        <dbReference type="EMBL" id="EFI92344.1"/>
    </source>
</evidence>
<dbReference type="RefSeq" id="XP_003027247.1">
    <property type="nucleotide sequence ID" value="XM_003027201.1"/>
</dbReference>
<gene>
    <name evidence="3" type="ORF">SCHCODRAFT_113576</name>
</gene>
<protein>
    <recommendedName>
        <fullName evidence="2">DUF7918 domain-containing protein</fullName>
    </recommendedName>
</protein>
<dbReference type="VEuPathDB" id="FungiDB:SCHCODRAFT_02556117"/>
<dbReference type="Pfam" id="PF25534">
    <property type="entry name" value="DUF7918"/>
    <property type="match status" value="1"/>
</dbReference>
<dbReference type="OMA" id="VRPIMFT"/>
<dbReference type="STRING" id="578458.D8QI48"/>
<dbReference type="eggNOG" id="ENOG502SAV6">
    <property type="taxonomic scope" value="Eukaryota"/>
</dbReference>
<dbReference type="AlphaFoldDB" id="D8QI48"/>
<dbReference type="KEGG" id="scm:SCHCO_02556117"/>
<dbReference type="InterPro" id="IPR057678">
    <property type="entry name" value="DUF7918"/>
</dbReference>
<dbReference type="GeneID" id="9593813"/>
<feature type="domain" description="DUF7918" evidence="2">
    <location>
        <begin position="9"/>
        <end position="222"/>
    </location>
</feature>
<dbReference type="Proteomes" id="UP000007431">
    <property type="component" value="Unassembled WGS sequence"/>
</dbReference>
<dbReference type="PANTHER" id="PTHR36223:SF1">
    <property type="entry name" value="TRANSCRIPTION ELONGATION FACTOR EAF N-TERMINAL DOMAIN-CONTAINING PROTEIN"/>
    <property type="match status" value="1"/>
</dbReference>
<organism evidence="4">
    <name type="scientific">Schizophyllum commune (strain H4-8 / FGSC 9210)</name>
    <name type="common">Split gill fungus</name>
    <dbReference type="NCBI Taxonomy" id="578458"/>
    <lineage>
        <taxon>Eukaryota</taxon>
        <taxon>Fungi</taxon>
        <taxon>Dikarya</taxon>
        <taxon>Basidiomycota</taxon>
        <taxon>Agaricomycotina</taxon>
        <taxon>Agaricomycetes</taxon>
        <taxon>Agaricomycetidae</taxon>
        <taxon>Agaricales</taxon>
        <taxon>Schizophyllaceae</taxon>
        <taxon>Schizophyllum</taxon>
    </lineage>
</organism>
<evidence type="ECO:0000313" key="4">
    <source>
        <dbReference type="Proteomes" id="UP000007431"/>
    </source>
</evidence>
<evidence type="ECO:0000256" key="1">
    <source>
        <dbReference type="SAM" id="MobiDB-lite"/>
    </source>
</evidence>
<dbReference type="OrthoDB" id="3364132at2759"/>
<dbReference type="HOGENOM" id="CLU_829376_0_0_1"/>